<dbReference type="PROSITE" id="PS50146">
    <property type="entry name" value="DAGK"/>
    <property type="match status" value="1"/>
</dbReference>
<keyword evidence="3" id="KW-0418">Kinase</keyword>
<name>A0A150PD41_SORCE</name>
<dbReference type="AlphaFoldDB" id="A0A150PD41"/>
<evidence type="ECO:0000256" key="3">
    <source>
        <dbReference type="ARBA" id="ARBA00022777"/>
    </source>
</evidence>
<dbReference type="InterPro" id="IPR050187">
    <property type="entry name" value="Lipid_Phosphate_FormReg"/>
</dbReference>
<sequence length="316" mass="34028">MRPLLIVNPRSSGGKTGKLFDGMQAPIRRILGEVDVVQTERPRHAVDLAREAALGGRETVVAVGGDGSVNEVVNGLMQARDRGATGTRLGIIGAGTGGDLCRTLRLNHRIDRYCTAIASGAARPMDVGRFSYETHDGRRAEAFFVNVLSAGMSGLVDQIVSQTTRALGNTLAYTMASFRGLVRSRVGRVRCVAALRGERREMELATRTVAICNGRFFGAGMQVAPMARADDGVFDVIDLGGAPHARFAAVSTGMYTGAHIRHPDVRHFQCDRIELTLLNRDIEHAFLLDVDGEPLGKLPITVTMEPRAIEVLAPVD</sequence>
<dbReference type="GO" id="GO:0008654">
    <property type="term" value="P:phospholipid biosynthetic process"/>
    <property type="evidence" value="ECO:0007669"/>
    <property type="project" value="InterPro"/>
</dbReference>
<dbReference type="Gene3D" id="2.60.200.40">
    <property type="match status" value="1"/>
</dbReference>
<evidence type="ECO:0000256" key="2">
    <source>
        <dbReference type="ARBA" id="ARBA00022741"/>
    </source>
</evidence>
<dbReference type="EMBL" id="JELY01002103">
    <property type="protein sequence ID" value="KYF53595.1"/>
    <property type="molecule type" value="Genomic_DNA"/>
</dbReference>
<evidence type="ECO:0000259" key="5">
    <source>
        <dbReference type="PROSITE" id="PS50146"/>
    </source>
</evidence>
<reference evidence="6 7" key="1">
    <citation type="submission" date="2014-02" db="EMBL/GenBank/DDBJ databases">
        <title>The small core and large imbalanced accessory genome model reveals a collaborative survival strategy of Sorangium cellulosum strains in nature.</title>
        <authorList>
            <person name="Han K."/>
            <person name="Peng R."/>
            <person name="Blom J."/>
            <person name="Li Y.-Z."/>
        </authorList>
    </citation>
    <scope>NUCLEOTIDE SEQUENCE [LARGE SCALE GENOMIC DNA]</scope>
    <source>
        <strain evidence="6 7">So0157-25</strain>
    </source>
</reference>
<dbReference type="Gene3D" id="3.40.50.10330">
    <property type="entry name" value="Probable inorganic polyphosphate/atp-NAD kinase, domain 1"/>
    <property type="match status" value="1"/>
</dbReference>
<dbReference type="GO" id="GO:0016301">
    <property type="term" value="F:kinase activity"/>
    <property type="evidence" value="ECO:0007669"/>
    <property type="project" value="UniProtKB-KW"/>
</dbReference>
<proteinExistence type="predicted"/>
<evidence type="ECO:0000313" key="6">
    <source>
        <dbReference type="EMBL" id="KYF53595.1"/>
    </source>
</evidence>
<comment type="caution">
    <text evidence="6">The sequence shown here is derived from an EMBL/GenBank/DDBJ whole genome shotgun (WGS) entry which is preliminary data.</text>
</comment>
<gene>
    <name evidence="6" type="ORF">BE08_28800</name>
</gene>
<dbReference type="SMART" id="SM00046">
    <property type="entry name" value="DAGKc"/>
    <property type="match status" value="1"/>
</dbReference>
<dbReference type="InterPro" id="IPR005218">
    <property type="entry name" value="Diacylglycerol/lipid_kinase"/>
</dbReference>
<dbReference type="InterPro" id="IPR016064">
    <property type="entry name" value="NAD/diacylglycerol_kinase_sf"/>
</dbReference>
<dbReference type="InterPro" id="IPR001206">
    <property type="entry name" value="Diacylglycerol_kinase_cat_dom"/>
</dbReference>
<keyword evidence="4" id="KW-0067">ATP-binding</keyword>
<accession>A0A150PD41</accession>
<feature type="domain" description="DAGKc" evidence="5">
    <location>
        <begin position="1"/>
        <end position="134"/>
    </location>
</feature>
<dbReference type="PANTHER" id="PTHR12358">
    <property type="entry name" value="SPHINGOSINE KINASE"/>
    <property type="match status" value="1"/>
</dbReference>
<dbReference type="NCBIfam" id="TIGR00147">
    <property type="entry name" value="YegS/Rv2252/BmrU family lipid kinase"/>
    <property type="match status" value="1"/>
</dbReference>
<dbReference type="Proteomes" id="UP000075420">
    <property type="component" value="Unassembled WGS sequence"/>
</dbReference>
<dbReference type="Pfam" id="PF00781">
    <property type="entry name" value="DAGK_cat"/>
    <property type="match status" value="1"/>
</dbReference>
<evidence type="ECO:0000313" key="7">
    <source>
        <dbReference type="Proteomes" id="UP000075420"/>
    </source>
</evidence>
<keyword evidence="1" id="KW-0808">Transferase</keyword>
<dbReference type="InterPro" id="IPR017438">
    <property type="entry name" value="ATP-NAD_kinase_N"/>
</dbReference>
<dbReference type="SUPFAM" id="SSF111331">
    <property type="entry name" value="NAD kinase/diacylglycerol kinase-like"/>
    <property type="match status" value="1"/>
</dbReference>
<evidence type="ECO:0000256" key="1">
    <source>
        <dbReference type="ARBA" id="ARBA00022679"/>
    </source>
</evidence>
<keyword evidence="2" id="KW-0547">Nucleotide-binding</keyword>
<dbReference type="InterPro" id="IPR045540">
    <property type="entry name" value="YegS/DAGK_C"/>
</dbReference>
<organism evidence="6 7">
    <name type="scientific">Sorangium cellulosum</name>
    <name type="common">Polyangium cellulosum</name>
    <dbReference type="NCBI Taxonomy" id="56"/>
    <lineage>
        <taxon>Bacteria</taxon>
        <taxon>Pseudomonadati</taxon>
        <taxon>Myxococcota</taxon>
        <taxon>Polyangia</taxon>
        <taxon>Polyangiales</taxon>
        <taxon>Polyangiaceae</taxon>
        <taxon>Sorangium</taxon>
    </lineage>
</organism>
<protein>
    <recommendedName>
        <fullName evidence="5">DAGKc domain-containing protein</fullName>
    </recommendedName>
</protein>
<evidence type="ECO:0000256" key="4">
    <source>
        <dbReference type="ARBA" id="ARBA00022840"/>
    </source>
</evidence>
<dbReference type="GO" id="GO:0005524">
    <property type="term" value="F:ATP binding"/>
    <property type="evidence" value="ECO:0007669"/>
    <property type="project" value="UniProtKB-KW"/>
</dbReference>
<dbReference type="PANTHER" id="PTHR12358:SF54">
    <property type="entry name" value="SPHINGOSINE KINASE RELATED PROTEIN"/>
    <property type="match status" value="1"/>
</dbReference>
<dbReference type="Pfam" id="PF19279">
    <property type="entry name" value="YegS_C"/>
    <property type="match status" value="1"/>
</dbReference>